<evidence type="ECO:0000256" key="4">
    <source>
        <dbReference type="ARBA" id="ARBA00023125"/>
    </source>
</evidence>
<dbReference type="EMBL" id="CP036274">
    <property type="protein sequence ID" value="QDU26331.1"/>
    <property type="molecule type" value="Genomic_DNA"/>
</dbReference>
<reference evidence="8 9" key="1">
    <citation type="submission" date="2019-02" db="EMBL/GenBank/DDBJ databases">
        <title>Deep-cultivation of Planctomycetes and their phenomic and genomic characterization uncovers novel biology.</title>
        <authorList>
            <person name="Wiegand S."/>
            <person name="Jogler M."/>
            <person name="Boedeker C."/>
            <person name="Pinto D."/>
            <person name="Vollmers J."/>
            <person name="Rivas-Marin E."/>
            <person name="Kohn T."/>
            <person name="Peeters S.H."/>
            <person name="Heuer A."/>
            <person name="Rast P."/>
            <person name="Oberbeckmann S."/>
            <person name="Bunk B."/>
            <person name="Jeske O."/>
            <person name="Meyerdierks A."/>
            <person name="Storesund J.E."/>
            <person name="Kallscheuer N."/>
            <person name="Luecker S."/>
            <person name="Lage O.M."/>
            <person name="Pohl T."/>
            <person name="Merkel B.J."/>
            <person name="Hornburger P."/>
            <person name="Mueller R.-W."/>
            <person name="Bruemmer F."/>
            <person name="Labrenz M."/>
            <person name="Spormann A.M."/>
            <person name="Op den Camp H."/>
            <person name="Overmann J."/>
            <person name="Amann R."/>
            <person name="Jetten M.S.M."/>
            <person name="Mascher T."/>
            <person name="Medema M.H."/>
            <person name="Devos D.P."/>
            <person name="Kaster A.-K."/>
            <person name="Ovreas L."/>
            <person name="Rohde M."/>
            <person name="Galperin M.Y."/>
            <person name="Jogler C."/>
        </authorList>
    </citation>
    <scope>NUCLEOTIDE SEQUENCE [LARGE SCALE GENOMIC DNA]</scope>
    <source>
        <strain evidence="8 9">ETA_A8</strain>
    </source>
</reference>
<protein>
    <submittedName>
        <fullName evidence="8">ECF RNA polymerase sigma factor SigE</fullName>
    </submittedName>
</protein>
<dbReference type="SUPFAM" id="SSF88659">
    <property type="entry name" value="Sigma3 and sigma4 domains of RNA polymerase sigma factors"/>
    <property type="match status" value="1"/>
</dbReference>
<dbReference type="PANTHER" id="PTHR43133:SF8">
    <property type="entry name" value="RNA POLYMERASE SIGMA FACTOR HI_1459-RELATED"/>
    <property type="match status" value="1"/>
</dbReference>
<keyword evidence="9" id="KW-1185">Reference proteome</keyword>
<name>A0A517Y808_9BACT</name>
<dbReference type="Proteomes" id="UP000315017">
    <property type="component" value="Chromosome"/>
</dbReference>
<dbReference type="InterPro" id="IPR039425">
    <property type="entry name" value="RNA_pol_sigma-70-like"/>
</dbReference>
<dbReference type="NCBIfam" id="TIGR02937">
    <property type="entry name" value="sigma70-ECF"/>
    <property type="match status" value="1"/>
</dbReference>
<evidence type="ECO:0000256" key="5">
    <source>
        <dbReference type="ARBA" id="ARBA00023163"/>
    </source>
</evidence>
<dbReference type="AlphaFoldDB" id="A0A517Y808"/>
<dbReference type="InterPro" id="IPR014284">
    <property type="entry name" value="RNA_pol_sigma-70_dom"/>
</dbReference>
<dbReference type="InterPro" id="IPR013324">
    <property type="entry name" value="RNA_pol_sigma_r3/r4-like"/>
</dbReference>
<dbReference type="GO" id="GO:0006352">
    <property type="term" value="P:DNA-templated transcription initiation"/>
    <property type="evidence" value="ECO:0007669"/>
    <property type="project" value="InterPro"/>
</dbReference>
<keyword evidence="2" id="KW-0805">Transcription regulation</keyword>
<sequence>MFGGVRDAYFMKLENHPRTGEVTSASLLVELREQNEAAWSQFVEIYAPLIYTWCRRAGCTPDDAGDMLQTILVKVWSGLRTYRESHPSGSFRAWLATVTRNALTDVARRGDEKAEGGTQALQRLQVIPEVTEHSTVVLDSDLRDLAKRAAAIVHQSLPAESQRLIELAIFQDLPAPEVAAILNCSPAAVRKAKSRLLQKLRDMLGEFD</sequence>
<dbReference type="InterPro" id="IPR007627">
    <property type="entry name" value="RNA_pol_sigma70_r2"/>
</dbReference>
<dbReference type="Gene3D" id="1.10.1740.10">
    <property type="match status" value="1"/>
</dbReference>
<feature type="domain" description="RNA polymerase sigma-70 region 2" evidence="6">
    <location>
        <begin position="43"/>
        <end position="110"/>
    </location>
</feature>
<evidence type="ECO:0000256" key="1">
    <source>
        <dbReference type="ARBA" id="ARBA00010641"/>
    </source>
</evidence>
<dbReference type="GO" id="GO:0016987">
    <property type="term" value="F:sigma factor activity"/>
    <property type="evidence" value="ECO:0007669"/>
    <property type="project" value="UniProtKB-KW"/>
</dbReference>
<dbReference type="InterPro" id="IPR036388">
    <property type="entry name" value="WH-like_DNA-bd_sf"/>
</dbReference>
<dbReference type="GO" id="GO:0003677">
    <property type="term" value="F:DNA binding"/>
    <property type="evidence" value="ECO:0007669"/>
    <property type="project" value="UniProtKB-KW"/>
</dbReference>
<accession>A0A517Y808</accession>
<keyword evidence="4" id="KW-0238">DNA-binding</keyword>
<dbReference type="Pfam" id="PF08281">
    <property type="entry name" value="Sigma70_r4_2"/>
    <property type="match status" value="1"/>
</dbReference>
<evidence type="ECO:0000313" key="8">
    <source>
        <dbReference type="EMBL" id="QDU26331.1"/>
    </source>
</evidence>
<dbReference type="InterPro" id="IPR013325">
    <property type="entry name" value="RNA_pol_sigma_r2"/>
</dbReference>
<comment type="similarity">
    <text evidence="1">Belongs to the sigma-70 factor family. ECF subfamily.</text>
</comment>
<evidence type="ECO:0000259" key="6">
    <source>
        <dbReference type="Pfam" id="PF04542"/>
    </source>
</evidence>
<feature type="domain" description="RNA polymerase sigma factor 70 region 4 type 2" evidence="7">
    <location>
        <begin position="154"/>
        <end position="200"/>
    </location>
</feature>
<keyword evidence="5" id="KW-0804">Transcription</keyword>
<dbReference type="KEGG" id="aagg:ETAA8_14090"/>
<proteinExistence type="inferred from homology"/>
<dbReference type="Gene3D" id="1.10.10.10">
    <property type="entry name" value="Winged helix-like DNA-binding domain superfamily/Winged helix DNA-binding domain"/>
    <property type="match status" value="1"/>
</dbReference>
<evidence type="ECO:0000256" key="2">
    <source>
        <dbReference type="ARBA" id="ARBA00023015"/>
    </source>
</evidence>
<dbReference type="Pfam" id="PF04542">
    <property type="entry name" value="Sigma70_r2"/>
    <property type="match status" value="1"/>
</dbReference>
<dbReference type="PANTHER" id="PTHR43133">
    <property type="entry name" value="RNA POLYMERASE ECF-TYPE SIGMA FACTO"/>
    <property type="match status" value="1"/>
</dbReference>
<dbReference type="SUPFAM" id="SSF88946">
    <property type="entry name" value="Sigma2 domain of RNA polymerase sigma factors"/>
    <property type="match status" value="1"/>
</dbReference>
<evidence type="ECO:0000313" key="9">
    <source>
        <dbReference type="Proteomes" id="UP000315017"/>
    </source>
</evidence>
<keyword evidence="3" id="KW-0731">Sigma factor</keyword>
<organism evidence="8 9">
    <name type="scientific">Anatilimnocola aggregata</name>
    <dbReference type="NCBI Taxonomy" id="2528021"/>
    <lineage>
        <taxon>Bacteria</taxon>
        <taxon>Pseudomonadati</taxon>
        <taxon>Planctomycetota</taxon>
        <taxon>Planctomycetia</taxon>
        <taxon>Pirellulales</taxon>
        <taxon>Pirellulaceae</taxon>
        <taxon>Anatilimnocola</taxon>
    </lineage>
</organism>
<gene>
    <name evidence="8" type="primary">sigE_1</name>
    <name evidence="8" type="ORF">ETAA8_14090</name>
</gene>
<evidence type="ECO:0000259" key="7">
    <source>
        <dbReference type="Pfam" id="PF08281"/>
    </source>
</evidence>
<evidence type="ECO:0000256" key="3">
    <source>
        <dbReference type="ARBA" id="ARBA00023082"/>
    </source>
</evidence>
<dbReference type="InterPro" id="IPR013249">
    <property type="entry name" value="RNA_pol_sigma70_r4_t2"/>
</dbReference>